<reference evidence="2" key="1">
    <citation type="submission" date="2020-02" db="EMBL/GenBank/DDBJ databases">
        <authorList>
            <person name="Meier V. D."/>
        </authorList>
    </citation>
    <scope>NUCLEOTIDE SEQUENCE</scope>
    <source>
        <strain evidence="2">AVDCRST_MAG59</strain>
    </source>
</reference>
<feature type="non-terminal residue" evidence="2">
    <location>
        <position position="1"/>
    </location>
</feature>
<dbReference type="EMBL" id="CADCWF010000373">
    <property type="protein sequence ID" value="CAA9584871.1"/>
    <property type="molecule type" value="Genomic_DNA"/>
</dbReference>
<feature type="region of interest" description="Disordered" evidence="1">
    <location>
        <begin position="17"/>
        <end position="37"/>
    </location>
</feature>
<proteinExistence type="predicted"/>
<gene>
    <name evidence="2" type="ORF">AVDCRST_MAG59-5334</name>
</gene>
<sequence length="37" mass="4130">WFLEDRLQPLRPLAEGARGTTSCLRRARPRAANPVGP</sequence>
<dbReference type="AlphaFoldDB" id="A0A6J4VPF5"/>
<protein>
    <submittedName>
        <fullName evidence="2">Uncharacterized protein</fullName>
    </submittedName>
</protein>
<organism evidence="2">
    <name type="scientific">uncultured Thermomicrobiales bacterium</name>
    <dbReference type="NCBI Taxonomy" id="1645740"/>
    <lineage>
        <taxon>Bacteria</taxon>
        <taxon>Pseudomonadati</taxon>
        <taxon>Thermomicrobiota</taxon>
        <taxon>Thermomicrobia</taxon>
        <taxon>Thermomicrobiales</taxon>
        <taxon>environmental samples</taxon>
    </lineage>
</organism>
<feature type="non-terminal residue" evidence="2">
    <location>
        <position position="37"/>
    </location>
</feature>
<evidence type="ECO:0000313" key="2">
    <source>
        <dbReference type="EMBL" id="CAA9584871.1"/>
    </source>
</evidence>
<evidence type="ECO:0000256" key="1">
    <source>
        <dbReference type="SAM" id="MobiDB-lite"/>
    </source>
</evidence>
<name>A0A6J4VPF5_9BACT</name>
<accession>A0A6J4VPF5</accession>